<dbReference type="Proteomes" id="UP000673691">
    <property type="component" value="Unassembled WGS sequence"/>
</dbReference>
<dbReference type="AlphaFoldDB" id="A0A8H7ZTC2"/>
<dbReference type="EMBL" id="JAEFCI010007841">
    <property type="protein sequence ID" value="KAG5458822.1"/>
    <property type="molecule type" value="Genomic_DNA"/>
</dbReference>
<proteinExistence type="predicted"/>
<gene>
    <name evidence="1" type="ORF">BJ554DRAFT_881</name>
</gene>
<sequence>MFLLLAFRAVGHRPDDPFLRRSDTRLRRVGEPAVSGVGEREAADQAAVVFGDAQPDQSRLYHRLGDSGLRPGLFVPAVRGPGDLRQMQKERGRLGQFERQSDGRAAVPHDIPDPSVRVLLRRNRVHRKVLPPDDM</sequence>
<evidence type="ECO:0000313" key="1">
    <source>
        <dbReference type="EMBL" id="KAG5458822.1"/>
    </source>
</evidence>
<keyword evidence="2" id="KW-1185">Reference proteome</keyword>
<reference evidence="1 2" key="1">
    <citation type="journal article" name="Sci. Rep.">
        <title>Genome-scale phylogenetic analyses confirm Olpidium as the closest living zoosporic fungus to the non-flagellated, terrestrial fungi.</title>
        <authorList>
            <person name="Chang Y."/>
            <person name="Rochon D."/>
            <person name="Sekimoto S."/>
            <person name="Wang Y."/>
            <person name="Chovatia M."/>
            <person name="Sandor L."/>
            <person name="Salamov A."/>
            <person name="Grigoriev I.V."/>
            <person name="Stajich J.E."/>
            <person name="Spatafora J.W."/>
        </authorList>
    </citation>
    <scope>NUCLEOTIDE SEQUENCE [LARGE SCALE GENOMIC DNA]</scope>
    <source>
        <strain evidence="1">S191</strain>
    </source>
</reference>
<accession>A0A8H7ZTC2</accession>
<name>A0A8H7ZTC2_9FUNG</name>
<protein>
    <submittedName>
        <fullName evidence="1">Uncharacterized protein</fullName>
    </submittedName>
</protein>
<comment type="caution">
    <text evidence="1">The sequence shown here is derived from an EMBL/GenBank/DDBJ whole genome shotgun (WGS) entry which is preliminary data.</text>
</comment>
<organism evidence="1 2">
    <name type="scientific">Olpidium bornovanus</name>
    <dbReference type="NCBI Taxonomy" id="278681"/>
    <lineage>
        <taxon>Eukaryota</taxon>
        <taxon>Fungi</taxon>
        <taxon>Fungi incertae sedis</taxon>
        <taxon>Olpidiomycota</taxon>
        <taxon>Olpidiomycotina</taxon>
        <taxon>Olpidiomycetes</taxon>
        <taxon>Olpidiales</taxon>
        <taxon>Olpidiaceae</taxon>
        <taxon>Olpidium</taxon>
    </lineage>
</organism>
<evidence type="ECO:0000313" key="2">
    <source>
        <dbReference type="Proteomes" id="UP000673691"/>
    </source>
</evidence>